<keyword evidence="4 6" id="KW-0472">Membrane</keyword>
<evidence type="ECO:0000313" key="8">
    <source>
        <dbReference type="Proteomes" id="UP000256690"/>
    </source>
</evidence>
<evidence type="ECO:0008006" key="9">
    <source>
        <dbReference type="Google" id="ProtNLM"/>
    </source>
</evidence>
<feature type="region of interest" description="Disordered" evidence="5">
    <location>
        <begin position="193"/>
        <end position="266"/>
    </location>
</feature>
<proteinExistence type="predicted"/>
<keyword evidence="3 6" id="KW-1133">Transmembrane helix</keyword>
<evidence type="ECO:0000256" key="1">
    <source>
        <dbReference type="ARBA" id="ARBA00004167"/>
    </source>
</evidence>
<organism evidence="7 8">
    <name type="scientific">Aspergillus mulundensis</name>
    <dbReference type="NCBI Taxonomy" id="1810919"/>
    <lineage>
        <taxon>Eukaryota</taxon>
        <taxon>Fungi</taxon>
        <taxon>Dikarya</taxon>
        <taxon>Ascomycota</taxon>
        <taxon>Pezizomycotina</taxon>
        <taxon>Eurotiomycetes</taxon>
        <taxon>Eurotiomycetidae</taxon>
        <taxon>Eurotiales</taxon>
        <taxon>Aspergillaceae</taxon>
        <taxon>Aspergillus</taxon>
        <taxon>Aspergillus subgen. Nidulantes</taxon>
    </lineage>
</organism>
<dbReference type="AlphaFoldDB" id="A0A3D8SC40"/>
<keyword evidence="8" id="KW-1185">Reference proteome</keyword>
<comment type="caution">
    <text evidence="7">The sequence shown here is derived from an EMBL/GenBank/DDBJ whole genome shotgun (WGS) entry which is preliminary data.</text>
</comment>
<feature type="transmembrane region" description="Helical" evidence="6">
    <location>
        <begin position="156"/>
        <end position="181"/>
    </location>
</feature>
<dbReference type="EMBL" id="PVWQ01000004">
    <property type="protein sequence ID" value="RDW83853.1"/>
    <property type="molecule type" value="Genomic_DNA"/>
</dbReference>
<protein>
    <recommendedName>
        <fullName evidence="9">Mid2 domain-containing protein</fullName>
    </recommendedName>
</protein>
<evidence type="ECO:0000256" key="5">
    <source>
        <dbReference type="SAM" id="MobiDB-lite"/>
    </source>
</evidence>
<gene>
    <name evidence="7" type="ORF">DSM5745_04179</name>
</gene>
<dbReference type="GO" id="GO:0071944">
    <property type="term" value="C:cell periphery"/>
    <property type="evidence" value="ECO:0007669"/>
    <property type="project" value="UniProtKB-ARBA"/>
</dbReference>
<feature type="region of interest" description="Disordered" evidence="5">
    <location>
        <begin position="124"/>
        <end position="154"/>
    </location>
</feature>
<name>A0A3D8SC40_9EURO</name>
<evidence type="ECO:0000256" key="3">
    <source>
        <dbReference type="ARBA" id="ARBA00022989"/>
    </source>
</evidence>
<dbReference type="GO" id="GO:0016020">
    <property type="term" value="C:membrane"/>
    <property type="evidence" value="ECO:0007669"/>
    <property type="project" value="UniProtKB-SubCell"/>
</dbReference>
<comment type="subcellular location">
    <subcellularLocation>
        <location evidence="1">Membrane</location>
        <topology evidence="1">Single-pass membrane protein</topology>
    </subcellularLocation>
</comment>
<evidence type="ECO:0000256" key="2">
    <source>
        <dbReference type="ARBA" id="ARBA00022692"/>
    </source>
</evidence>
<dbReference type="STRING" id="1810919.A0A3D8SC40"/>
<dbReference type="InterPro" id="IPR051694">
    <property type="entry name" value="Immunoregulatory_rcpt-like"/>
</dbReference>
<reference evidence="7 8" key="1">
    <citation type="journal article" date="2018" name="IMA Fungus">
        <title>IMA Genome-F 9: Draft genome sequence of Annulohypoxylon stygium, Aspergillus mulundensis, Berkeleyomyces basicola (syn. Thielaviopsis basicola), Ceratocystis smalleyi, two Cercospora beticola strains, Coleophoma cylindrospora, Fusarium fracticaudum, Phialophora cf. hyalina, and Morchella septimelata.</title>
        <authorList>
            <person name="Wingfield B.D."/>
            <person name="Bills G.F."/>
            <person name="Dong Y."/>
            <person name="Huang W."/>
            <person name="Nel W.J."/>
            <person name="Swalarsk-Parry B.S."/>
            <person name="Vaghefi N."/>
            <person name="Wilken P.M."/>
            <person name="An Z."/>
            <person name="de Beer Z.W."/>
            <person name="De Vos L."/>
            <person name="Chen L."/>
            <person name="Duong T.A."/>
            <person name="Gao Y."/>
            <person name="Hammerbacher A."/>
            <person name="Kikkert J.R."/>
            <person name="Li Y."/>
            <person name="Li H."/>
            <person name="Li K."/>
            <person name="Li Q."/>
            <person name="Liu X."/>
            <person name="Ma X."/>
            <person name="Naidoo K."/>
            <person name="Pethybridge S.J."/>
            <person name="Sun J."/>
            <person name="Steenkamp E.T."/>
            <person name="van der Nest M.A."/>
            <person name="van Wyk S."/>
            <person name="Wingfield M.J."/>
            <person name="Xiong C."/>
            <person name="Yue Q."/>
            <person name="Zhang X."/>
        </authorList>
    </citation>
    <scope>NUCLEOTIDE SEQUENCE [LARGE SCALE GENOMIC DNA]</scope>
    <source>
        <strain evidence="7 8">DSM 5745</strain>
    </source>
</reference>
<evidence type="ECO:0000256" key="4">
    <source>
        <dbReference type="ARBA" id="ARBA00023136"/>
    </source>
</evidence>
<sequence length="266" mass="27401">MAICYDTNGNQDTSQFPCSADGEPAQCCELGQYCASNGLCVNNGTNDGLTPYSIKGCSVQDWTDGGVDTCTNECVAGGGVGVSACGSGNFCCYGFGGCDCNNSTQVFSLGPVEIVATITGASTTTAATTTPTSTTTSDTSTTPTGDSSSPSSSSHLGLGLGVGLGVGIPLLIAAIFIPLFLRRRRANRAPVMASDKGGYYQPPPAQGQVEPDGSYFAAQQQPHLGGQTPYEHKIGPVSPGQAPPYTEHQAYEMAHEPVQQQPHELQ</sequence>
<keyword evidence="2 6" id="KW-0812">Transmembrane</keyword>
<evidence type="ECO:0000256" key="6">
    <source>
        <dbReference type="SAM" id="Phobius"/>
    </source>
</evidence>
<dbReference type="GeneID" id="38114549"/>
<accession>A0A3D8SC40</accession>
<dbReference type="OrthoDB" id="5215637at2759"/>
<evidence type="ECO:0000313" key="7">
    <source>
        <dbReference type="EMBL" id="RDW83853.1"/>
    </source>
</evidence>
<dbReference type="PANTHER" id="PTHR15549">
    <property type="entry name" value="PAIRED IMMUNOGLOBULIN-LIKE TYPE 2 RECEPTOR"/>
    <property type="match status" value="1"/>
</dbReference>
<dbReference type="Proteomes" id="UP000256690">
    <property type="component" value="Unassembled WGS sequence"/>
</dbReference>
<dbReference type="RefSeq" id="XP_026605191.1">
    <property type="nucleotide sequence ID" value="XM_026746195.1"/>
</dbReference>